<proteinExistence type="predicted"/>
<keyword evidence="1" id="KW-0812">Transmembrane</keyword>
<evidence type="ECO:0000313" key="3">
    <source>
        <dbReference type="Proteomes" id="UP000824998"/>
    </source>
</evidence>
<protein>
    <submittedName>
        <fullName evidence="2">Uncharacterized protein</fullName>
    </submittedName>
</protein>
<reference evidence="2" key="1">
    <citation type="journal article" date="2021" name="IMA Fungus">
        <title>Genomic characterization of three marine fungi, including Emericellopsis atlantica sp. nov. with signatures of a generalist lifestyle and marine biomass degradation.</title>
        <authorList>
            <person name="Hagestad O.C."/>
            <person name="Hou L."/>
            <person name="Andersen J.H."/>
            <person name="Hansen E.H."/>
            <person name="Altermark B."/>
            <person name="Li C."/>
            <person name="Kuhnert E."/>
            <person name="Cox R.J."/>
            <person name="Crous P.W."/>
            <person name="Spatafora J.W."/>
            <person name="Lail K."/>
            <person name="Amirebrahimi M."/>
            <person name="Lipzen A."/>
            <person name="Pangilinan J."/>
            <person name="Andreopoulos W."/>
            <person name="Hayes R.D."/>
            <person name="Ng V."/>
            <person name="Grigoriev I.V."/>
            <person name="Jackson S.A."/>
            <person name="Sutton T.D.S."/>
            <person name="Dobson A.D.W."/>
            <person name="Rama T."/>
        </authorList>
    </citation>
    <scope>NUCLEOTIDE SEQUENCE</scope>
    <source>
        <strain evidence="2">TRa018bII</strain>
    </source>
</reference>
<dbReference type="AlphaFoldDB" id="A0A9P7YFI3"/>
<keyword evidence="1" id="KW-0472">Membrane</keyword>
<sequence length="205" mass="22861">MVNNCPYVIDITSQYNFNSTWDIIKSTKSCLSDNRIYQDQIKAGQEVNAMKSYPAQHDNHLVHRILIVVVGCTKMVPMVITSSLGKWSLRKISLHHLLPTLPSSAAWPARKIAGVTVGLFALICLIATEEFCVWRQEHERRQKSAGTSSQAGKDDNIGFGTQEEFHNECGKLKLPGESRVWELNGDVAPAEILGENGREALQREA</sequence>
<feature type="transmembrane region" description="Helical" evidence="1">
    <location>
        <begin position="112"/>
        <end position="134"/>
    </location>
</feature>
<organism evidence="2 3">
    <name type="scientific">Amylocarpus encephaloides</name>
    <dbReference type="NCBI Taxonomy" id="45428"/>
    <lineage>
        <taxon>Eukaryota</taxon>
        <taxon>Fungi</taxon>
        <taxon>Dikarya</taxon>
        <taxon>Ascomycota</taxon>
        <taxon>Pezizomycotina</taxon>
        <taxon>Leotiomycetes</taxon>
        <taxon>Helotiales</taxon>
        <taxon>Helotiales incertae sedis</taxon>
        <taxon>Amylocarpus</taxon>
    </lineage>
</organism>
<accession>A0A9P7YFI3</accession>
<dbReference type="EMBL" id="MU251530">
    <property type="protein sequence ID" value="KAG9232789.1"/>
    <property type="molecule type" value="Genomic_DNA"/>
</dbReference>
<dbReference type="Proteomes" id="UP000824998">
    <property type="component" value="Unassembled WGS sequence"/>
</dbReference>
<name>A0A9P7YFI3_9HELO</name>
<evidence type="ECO:0000256" key="1">
    <source>
        <dbReference type="SAM" id="Phobius"/>
    </source>
</evidence>
<gene>
    <name evidence="2" type="ORF">BJ875DRAFT_442829</name>
</gene>
<comment type="caution">
    <text evidence="2">The sequence shown here is derived from an EMBL/GenBank/DDBJ whole genome shotgun (WGS) entry which is preliminary data.</text>
</comment>
<keyword evidence="1" id="KW-1133">Transmembrane helix</keyword>
<keyword evidence="3" id="KW-1185">Reference proteome</keyword>
<evidence type="ECO:0000313" key="2">
    <source>
        <dbReference type="EMBL" id="KAG9232789.1"/>
    </source>
</evidence>
<feature type="transmembrane region" description="Helical" evidence="1">
    <location>
        <begin position="61"/>
        <end position="80"/>
    </location>
</feature>